<feature type="non-terminal residue" evidence="1">
    <location>
        <position position="1"/>
    </location>
</feature>
<dbReference type="EMBL" id="HACG01003052">
    <property type="protein sequence ID" value="CEK49917.1"/>
    <property type="molecule type" value="Transcribed_RNA"/>
</dbReference>
<proteinExistence type="predicted"/>
<sequence length="54" mass="6117">HFQTKIAVGSRLTTLLSKYLAMRNRVLLCSTIVCSAGMKQVFNHYKVITKCTEI</sequence>
<organism evidence="1">
    <name type="scientific">Arion vulgaris</name>
    <dbReference type="NCBI Taxonomy" id="1028688"/>
    <lineage>
        <taxon>Eukaryota</taxon>
        <taxon>Metazoa</taxon>
        <taxon>Spiralia</taxon>
        <taxon>Lophotrochozoa</taxon>
        <taxon>Mollusca</taxon>
        <taxon>Gastropoda</taxon>
        <taxon>Heterobranchia</taxon>
        <taxon>Euthyneura</taxon>
        <taxon>Panpulmonata</taxon>
        <taxon>Eupulmonata</taxon>
        <taxon>Stylommatophora</taxon>
        <taxon>Helicina</taxon>
        <taxon>Arionoidea</taxon>
        <taxon>Arionidae</taxon>
        <taxon>Arion</taxon>
    </lineage>
</organism>
<evidence type="ECO:0000313" key="1">
    <source>
        <dbReference type="EMBL" id="CEK49917.1"/>
    </source>
</evidence>
<dbReference type="AlphaFoldDB" id="A0A0B6Y0V7"/>
<name>A0A0B6Y0V7_9EUPU</name>
<reference evidence="1" key="1">
    <citation type="submission" date="2014-12" db="EMBL/GenBank/DDBJ databases">
        <title>Insight into the proteome of Arion vulgaris.</title>
        <authorList>
            <person name="Aradska J."/>
            <person name="Bulat T."/>
            <person name="Smidak R."/>
            <person name="Sarate P."/>
            <person name="Gangsoo J."/>
            <person name="Sialana F."/>
            <person name="Bilban M."/>
            <person name="Lubec G."/>
        </authorList>
    </citation>
    <scope>NUCLEOTIDE SEQUENCE</scope>
    <source>
        <tissue evidence="1">Skin</tissue>
    </source>
</reference>
<gene>
    <name evidence="1" type="primary">ORF9290</name>
</gene>
<accession>A0A0B6Y0V7</accession>
<protein>
    <submittedName>
        <fullName evidence="1">Uncharacterized protein</fullName>
    </submittedName>
</protein>